<dbReference type="EMBL" id="JABANM010005161">
    <property type="protein sequence ID" value="KAF4748077.1"/>
    <property type="molecule type" value="Genomic_DNA"/>
</dbReference>
<gene>
    <name evidence="1" type="ORF">FOZ62_027469</name>
</gene>
<comment type="caution">
    <text evidence="1">The sequence shown here is derived from an EMBL/GenBank/DDBJ whole genome shotgun (WGS) entry which is preliminary data.</text>
</comment>
<evidence type="ECO:0000313" key="2">
    <source>
        <dbReference type="Proteomes" id="UP000574390"/>
    </source>
</evidence>
<dbReference type="Proteomes" id="UP000574390">
    <property type="component" value="Unassembled WGS sequence"/>
</dbReference>
<proteinExistence type="predicted"/>
<feature type="non-terminal residue" evidence="1">
    <location>
        <position position="100"/>
    </location>
</feature>
<name>A0A7J6TTI2_PEROL</name>
<organism evidence="1 2">
    <name type="scientific">Perkinsus olseni</name>
    <name type="common">Perkinsus atlanticus</name>
    <dbReference type="NCBI Taxonomy" id="32597"/>
    <lineage>
        <taxon>Eukaryota</taxon>
        <taxon>Sar</taxon>
        <taxon>Alveolata</taxon>
        <taxon>Perkinsozoa</taxon>
        <taxon>Perkinsea</taxon>
        <taxon>Perkinsida</taxon>
        <taxon>Perkinsidae</taxon>
        <taxon>Perkinsus</taxon>
    </lineage>
</organism>
<protein>
    <submittedName>
        <fullName evidence="1">Uncharacterized protein</fullName>
    </submittedName>
</protein>
<accession>A0A7J6TTI2</accession>
<reference evidence="1 2" key="1">
    <citation type="submission" date="2020-04" db="EMBL/GenBank/DDBJ databases">
        <title>Perkinsus olseni comparative genomics.</title>
        <authorList>
            <person name="Bogema D.R."/>
        </authorList>
    </citation>
    <scope>NUCLEOTIDE SEQUENCE [LARGE SCALE GENOMIC DNA]</scope>
    <source>
        <strain evidence="1">ATCC PRA-205</strain>
    </source>
</reference>
<evidence type="ECO:0000313" key="1">
    <source>
        <dbReference type="EMBL" id="KAF4748077.1"/>
    </source>
</evidence>
<dbReference type="AlphaFoldDB" id="A0A7J6TTI2"/>
<sequence>CKLQLDGLDMYAWLVAPMDIAVIPKESLARILRSPQGGLPREVFPRTKQEVKVALIPEESCQWATGRLATASGSGSIVRQMYVDALALEWRRTMATGIGS</sequence>